<feature type="compositionally biased region" description="Basic and acidic residues" evidence="1">
    <location>
        <begin position="170"/>
        <end position="188"/>
    </location>
</feature>
<organism evidence="2">
    <name type="scientific">uncultured Solirubrobacteraceae bacterium</name>
    <dbReference type="NCBI Taxonomy" id="1162706"/>
    <lineage>
        <taxon>Bacteria</taxon>
        <taxon>Bacillati</taxon>
        <taxon>Actinomycetota</taxon>
        <taxon>Thermoleophilia</taxon>
        <taxon>Solirubrobacterales</taxon>
        <taxon>Solirubrobacteraceae</taxon>
        <taxon>environmental samples</taxon>
    </lineage>
</organism>
<accession>A0A6J4SGL6</accession>
<evidence type="ECO:0000256" key="1">
    <source>
        <dbReference type="SAM" id="MobiDB-lite"/>
    </source>
</evidence>
<gene>
    <name evidence="2" type="ORF">AVDCRST_MAG30-1791</name>
</gene>
<name>A0A6J4SGL6_9ACTN</name>
<dbReference type="EMBL" id="CADCVS010000239">
    <property type="protein sequence ID" value="CAA9498906.1"/>
    <property type="molecule type" value="Genomic_DNA"/>
</dbReference>
<protein>
    <submittedName>
        <fullName evidence="2">Uncharacterized protein</fullName>
    </submittedName>
</protein>
<dbReference type="AlphaFoldDB" id="A0A6J4SGL6"/>
<feature type="region of interest" description="Disordered" evidence="1">
    <location>
        <begin position="138"/>
        <end position="237"/>
    </location>
</feature>
<feature type="compositionally biased region" description="Basic residues" evidence="1">
    <location>
        <begin position="1"/>
        <end position="15"/>
    </location>
</feature>
<feature type="compositionally biased region" description="Basic residues" evidence="1">
    <location>
        <begin position="65"/>
        <end position="76"/>
    </location>
</feature>
<proteinExistence type="predicted"/>
<feature type="non-terminal residue" evidence="2">
    <location>
        <position position="258"/>
    </location>
</feature>
<feature type="compositionally biased region" description="Low complexity" evidence="1">
    <location>
        <begin position="35"/>
        <end position="52"/>
    </location>
</feature>
<sequence length="258" mass="28351">ERLPRRSLRRLRLPVRRQDPECVGLQLPPPPHRPPQGARPGGRHPAPLPGRLLRPRARHPDRPPGGRRRAPLRRHAPPPARAGPRDLVPGGRRHGQDDARDADLLRGAAPRAHRRDLLAAAPARDAARVVQRRLGGLAERAARPADRSGAPAHRRRRGGEDEPVGARAALLDRQRPLRGRPGDHAHHEPRPRRARGADRRADGLPAHRGLRRSAAPLRRGPAQGRGDRLPARARRRGRRAALRRALAGAALAASARLL</sequence>
<reference evidence="2" key="1">
    <citation type="submission" date="2020-02" db="EMBL/GenBank/DDBJ databases">
        <authorList>
            <person name="Meier V. D."/>
        </authorList>
    </citation>
    <scope>NUCLEOTIDE SEQUENCE</scope>
    <source>
        <strain evidence="2">AVDCRST_MAG30</strain>
    </source>
</reference>
<feature type="non-terminal residue" evidence="2">
    <location>
        <position position="1"/>
    </location>
</feature>
<feature type="region of interest" description="Disordered" evidence="1">
    <location>
        <begin position="1"/>
        <end position="101"/>
    </location>
</feature>
<evidence type="ECO:0000313" key="2">
    <source>
        <dbReference type="EMBL" id="CAA9498906.1"/>
    </source>
</evidence>